<dbReference type="GO" id="GO:0046872">
    <property type="term" value="F:metal ion binding"/>
    <property type="evidence" value="ECO:0007669"/>
    <property type="project" value="UniProtKB-KW"/>
</dbReference>
<evidence type="ECO:0000256" key="7">
    <source>
        <dbReference type="ARBA" id="ARBA00022801"/>
    </source>
</evidence>
<evidence type="ECO:0000256" key="10">
    <source>
        <dbReference type="ARBA" id="ARBA00023157"/>
    </source>
</evidence>
<evidence type="ECO:0000313" key="17">
    <source>
        <dbReference type="Proteomes" id="UP000887229"/>
    </source>
</evidence>
<dbReference type="PANTHER" id="PTHR12147:SF56">
    <property type="entry name" value="AMINOPEPTIDASE YDR415C-RELATED"/>
    <property type="match status" value="1"/>
</dbReference>
<organism evidence="16 17">
    <name type="scientific">Emericellopsis atlantica</name>
    <dbReference type="NCBI Taxonomy" id="2614577"/>
    <lineage>
        <taxon>Eukaryota</taxon>
        <taxon>Fungi</taxon>
        <taxon>Dikarya</taxon>
        <taxon>Ascomycota</taxon>
        <taxon>Pezizomycotina</taxon>
        <taxon>Sordariomycetes</taxon>
        <taxon>Hypocreomycetidae</taxon>
        <taxon>Hypocreales</taxon>
        <taxon>Bionectriaceae</taxon>
        <taxon>Emericellopsis</taxon>
    </lineage>
</organism>
<feature type="chain" id="PRO_5040544093" description="Peptide hydrolase" evidence="14">
    <location>
        <begin position="20"/>
        <end position="371"/>
    </location>
</feature>
<evidence type="ECO:0000256" key="8">
    <source>
        <dbReference type="ARBA" id="ARBA00022833"/>
    </source>
</evidence>
<dbReference type="GO" id="GO:0004177">
    <property type="term" value="F:aminopeptidase activity"/>
    <property type="evidence" value="ECO:0007669"/>
    <property type="project" value="UniProtKB-KW"/>
</dbReference>
<sequence>MVFKVVIAALAAGAQLSSAFEKPAAPAQGMRLIKTSEEDPGQWIFKEDKYTMVKSKGGCTHYIDITNIEDDFVLERLSAKYRAAAQKVVEYPDTLSHVEEAQSFISSAGTKGPQLGLEHLSSYHNRHCESETGTEAANWLFEKVQSFASANAAITVEQFPHSDFDQPSIIARIPGNNENLVIIGAHFDSTTGRPSAAAPGADDNASGTVVVLESLRVLAQGGFKPENTLEFHWYAGEEIGLVGSADVFANYRAAGKAVLSYVNQDMAGYSPSGTPAIITDYTDSDLNAYVKLLVTEYTGQAPSEDSCGYGCSDHASADANGFPAAFLFEDLTDQTSPYIHTVNDTLDTIMWDAVERHIQFSIGYLVEASYL</sequence>
<evidence type="ECO:0000313" key="16">
    <source>
        <dbReference type="EMBL" id="KAG9249662.1"/>
    </source>
</evidence>
<comment type="cofactor">
    <cofactor evidence="1">
        <name>Zn(2+)</name>
        <dbReference type="ChEBI" id="CHEBI:29105"/>
    </cofactor>
</comment>
<keyword evidence="17" id="KW-1185">Reference proteome</keyword>
<dbReference type="Proteomes" id="UP000887229">
    <property type="component" value="Unassembled WGS sequence"/>
</dbReference>
<evidence type="ECO:0000256" key="9">
    <source>
        <dbReference type="ARBA" id="ARBA00023145"/>
    </source>
</evidence>
<evidence type="ECO:0000256" key="1">
    <source>
        <dbReference type="ARBA" id="ARBA00001947"/>
    </source>
</evidence>
<dbReference type="GO" id="GO:0008235">
    <property type="term" value="F:metalloexopeptidase activity"/>
    <property type="evidence" value="ECO:0007669"/>
    <property type="project" value="InterPro"/>
</dbReference>
<keyword evidence="6 14" id="KW-0732">Signal</keyword>
<dbReference type="OrthoDB" id="2214at2759"/>
<keyword evidence="3" id="KW-0031">Aminopeptidase</keyword>
<reference evidence="16" key="1">
    <citation type="journal article" date="2021" name="IMA Fungus">
        <title>Genomic characterization of three marine fungi, including Emericellopsis atlantica sp. nov. with signatures of a generalist lifestyle and marine biomass degradation.</title>
        <authorList>
            <person name="Hagestad O.C."/>
            <person name="Hou L."/>
            <person name="Andersen J.H."/>
            <person name="Hansen E.H."/>
            <person name="Altermark B."/>
            <person name="Li C."/>
            <person name="Kuhnert E."/>
            <person name="Cox R.J."/>
            <person name="Crous P.W."/>
            <person name="Spatafora J.W."/>
            <person name="Lail K."/>
            <person name="Amirebrahimi M."/>
            <person name="Lipzen A."/>
            <person name="Pangilinan J."/>
            <person name="Andreopoulos W."/>
            <person name="Hayes R.D."/>
            <person name="Ng V."/>
            <person name="Grigoriev I.V."/>
            <person name="Jackson S.A."/>
            <person name="Sutton T.D.S."/>
            <person name="Dobson A.D.W."/>
            <person name="Rama T."/>
        </authorList>
    </citation>
    <scope>NUCLEOTIDE SEQUENCE</scope>
    <source>
        <strain evidence="16">TS7</strain>
    </source>
</reference>
<keyword evidence="10" id="KW-1015">Disulfide bond</keyword>
<comment type="similarity">
    <text evidence="13">Belongs to the peptidase M28 family. M28E subfamily.</text>
</comment>
<dbReference type="GO" id="GO:0006508">
    <property type="term" value="P:proteolysis"/>
    <property type="evidence" value="ECO:0007669"/>
    <property type="project" value="UniProtKB-KW"/>
</dbReference>
<keyword evidence="4 14" id="KW-0645">Protease</keyword>
<keyword evidence="11" id="KW-0325">Glycoprotein</keyword>
<dbReference type="GeneID" id="70290902"/>
<dbReference type="AlphaFoldDB" id="A0A9P7ZDF5"/>
<dbReference type="InterPro" id="IPR045175">
    <property type="entry name" value="M28_fam"/>
</dbReference>
<protein>
    <recommendedName>
        <fullName evidence="14">Peptide hydrolase</fullName>
        <ecNumber evidence="14">3.4.-.-</ecNumber>
    </recommendedName>
</protein>
<feature type="domain" description="Peptidase M28" evidence="15">
    <location>
        <begin position="169"/>
        <end position="359"/>
    </location>
</feature>
<evidence type="ECO:0000256" key="13">
    <source>
        <dbReference type="ARBA" id="ARBA00043962"/>
    </source>
</evidence>
<dbReference type="RefSeq" id="XP_046113586.1">
    <property type="nucleotide sequence ID" value="XM_046259999.1"/>
</dbReference>
<keyword evidence="7 14" id="KW-0378">Hydrolase</keyword>
<evidence type="ECO:0000256" key="14">
    <source>
        <dbReference type="RuleBase" id="RU361240"/>
    </source>
</evidence>
<comment type="subunit">
    <text evidence="2">Monomer.</text>
</comment>
<evidence type="ECO:0000256" key="11">
    <source>
        <dbReference type="ARBA" id="ARBA00023180"/>
    </source>
</evidence>
<keyword evidence="9" id="KW-0865">Zymogen</keyword>
<comment type="function">
    <text evidence="12">Extracellular aminopeptidase that allows assimilation of proteinaceous substrates.</text>
</comment>
<evidence type="ECO:0000256" key="4">
    <source>
        <dbReference type="ARBA" id="ARBA00022670"/>
    </source>
</evidence>
<dbReference type="PANTHER" id="PTHR12147">
    <property type="entry name" value="METALLOPEPTIDASE M28 FAMILY MEMBER"/>
    <property type="match status" value="1"/>
</dbReference>
<accession>A0A9P7ZDF5</accession>
<proteinExistence type="inferred from homology"/>
<name>A0A9P7ZDF5_9HYPO</name>
<dbReference type="Pfam" id="PF04389">
    <property type="entry name" value="Peptidase_M28"/>
    <property type="match status" value="1"/>
</dbReference>
<gene>
    <name evidence="16" type="ORF">F5Z01DRAFT_471809</name>
</gene>
<evidence type="ECO:0000256" key="3">
    <source>
        <dbReference type="ARBA" id="ARBA00022438"/>
    </source>
</evidence>
<keyword evidence="5 14" id="KW-0479">Metal-binding</keyword>
<comment type="caution">
    <text evidence="16">The sequence shown here is derived from an EMBL/GenBank/DDBJ whole genome shotgun (WGS) entry which is preliminary data.</text>
</comment>
<dbReference type="InterPro" id="IPR007484">
    <property type="entry name" value="Peptidase_M28"/>
</dbReference>
<dbReference type="EC" id="3.4.-.-" evidence="14"/>
<evidence type="ECO:0000256" key="6">
    <source>
        <dbReference type="ARBA" id="ARBA00022729"/>
    </source>
</evidence>
<keyword evidence="8 14" id="KW-0862">Zinc</keyword>
<evidence type="ECO:0000256" key="5">
    <source>
        <dbReference type="ARBA" id="ARBA00022723"/>
    </source>
</evidence>
<dbReference type="EMBL" id="MU251295">
    <property type="protein sequence ID" value="KAG9249662.1"/>
    <property type="molecule type" value="Genomic_DNA"/>
</dbReference>
<evidence type="ECO:0000256" key="2">
    <source>
        <dbReference type="ARBA" id="ARBA00011245"/>
    </source>
</evidence>
<dbReference type="SUPFAM" id="SSF53187">
    <property type="entry name" value="Zn-dependent exopeptidases"/>
    <property type="match status" value="1"/>
</dbReference>
<evidence type="ECO:0000256" key="12">
    <source>
        <dbReference type="ARBA" id="ARBA00043843"/>
    </source>
</evidence>
<dbReference type="Gene3D" id="3.40.630.10">
    <property type="entry name" value="Zn peptidases"/>
    <property type="match status" value="1"/>
</dbReference>
<feature type="signal peptide" evidence="14">
    <location>
        <begin position="1"/>
        <end position="19"/>
    </location>
</feature>
<evidence type="ECO:0000259" key="15">
    <source>
        <dbReference type="Pfam" id="PF04389"/>
    </source>
</evidence>